<dbReference type="Proteomes" id="UP000030518">
    <property type="component" value="Unassembled WGS sequence"/>
</dbReference>
<evidence type="ECO:0000313" key="1">
    <source>
        <dbReference type="EMBL" id="KGQ20003.1"/>
    </source>
</evidence>
<keyword evidence="2" id="KW-1185">Reference proteome</keyword>
<dbReference type="STRING" id="1300345.LF41_2170"/>
<dbReference type="SUPFAM" id="SSF55729">
    <property type="entry name" value="Acyl-CoA N-acyltransferases (Nat)"/>
    <property type="match status" value="1"/>
</dbReference>
<evidence type="ECO:0008006" key="3">
    <source>
        <dbReference type="Google" id="ProtNLM"/>
    </source>
</evidence>
<dbReference type="InterPro" id="IPR016181">
    <property type="entry name" value="Acyl_CoA_acyltransferase"/>
</dbReference>
<dbReference type="AlphaFoldDB" id="A0A0A2WJL8"/>
<organism evidence="1 2">
    <name type="scientific">Lysobacter dokdonensis DS-58</name>
    <dbReference type="NCBI Taxonomy" id="1300345"/>
    <lineage>
        <taxon>Bacteria</taxon>
        <taxon>Pseudomonadati</taxon>
        <taxon>Pseudomonadota</taxon>
        <taxon>Gammaproteobacteria</taxon>
        <taxon>Lysobacterales</taxon>
        <taxon>Lysobacteraceae</taxon>
        <taxon>Noviluteimonas</taxon>
    </lineage>
</organism>
<name>A0A0A2WJL8_9GAMM</name>
<evidence type="ECO:0000313" key="2">
    <source>
        <dbReference type="Proteomes" id="UP000030518"/>
    </source>
</evidence>
<comment type="caution">
    <text evidence="1">The sequence shown here is derived from an EMBL/GenBank/DDBJ whole genome shotgun (WGS) entry which is preliminary data.</text>
</comment>
<dbReference type="RefSeq" id="WP_036166258.1">
    <property type="nucleotide sequence ID" value="NZ_JRKJ01000004.1"/>
</dbReference>
<protein>
    <recommendedName>
        <fullName evidence="3">N-acetyltransferase domain-containing protein</fullName>
    </recommendedName>
</protein>
<gene>
    <name evidence="1" type="ORF">LF41_2170</name>
</gene>
<accession>A0A0A2WJL8</accession>
<dbReference type="OrthoDB" id="5733524at2"/>
<dbReference type="eggNOG" id="ENOG502ZTXN">
    <property type="taxonomic scope" value="Bacteria"/>
</dbReference>
<dbReference type="PATRIC" id="fig|1300345.3.peg.750"/>
<reference evidence="1 2" key="1">
    <citation type="submission" date="2014-09" db="EMBL/GenBank/DDBJ databases">
        <title>Genome sequences of Lysobacter dokdonensis DS-58.</title>
        <authorList>
            <person name="Kim J.F."/>
            <person name="Kwak M.-J."/>
        </authorList>
    </citation>
    <scope>NUCLEOTIDE SEQUENCE [LARGE SCALE GENOMIC DNA]</scope>
    <source>
        <strain evidence="1 2">DS-58</strain>
    </source>
</reference>
<sequence length="183" mass="20251">MSYSIVPTWRAITPELQAELAEFWISNKAILDPERAKLRAQQAVCVLRDADGVLCGVATAFLQIRPRLRQPMYYFRQFIAPAHRGQQQALPMFKAACEILEAADREQPRALGVLMEVENPGLARVFSGVVGARTGAVFLGYSPRGHQLRAVYFKGAKLFQPAPLRRRQPAPGIVKAPEKAPAA</sequence>
<proteinExistence type="predicted"/>
<dbReference type="EMBL" id="JRKJ01000004">
    <property type="protein sequence ID" value="KGQ20003.1"/>
    <property type="molecule type" value="Genomic_DNA"/>
</dbReference>